<keyword evidence="6" id="KW-0472">Membrane</keyword>
<evidence type="ECO:0000256" key="1">
    <source>
        <dbReference type="ARBA" id="ARBA00001971"/>
    </source>
</evidence>
<keyword evidence="9" id="KW-1185">Reference proteome</keyword>
<evidence type="ECO:0000313" key="8">
    <source>
        <dbReference type="EMBL" id="POG82980.1"/>
    </source>
</evidence>
<evidence type="ECO:0000256" key="3">
    <source>
        <dbReference type="ARBA" id="ARBA00022723"/>
    </source>
</evidence>
<dbReference type="SUPFAM" id="SSF48264">
    <property type="entry name" value="Cytochrome P450"/>
    <property type="match status" value="1"/>
</dbReference>
<comment type="similarity">
    <text evidence="2">Belongs to the cytochrome P450 family.</text>
</comment>
<dbReference type="InterPro" id="IPR001128">
    <property type="entry name" value="Cyt_P450"/>
</dbReference>
<name>A0A2P4QZ99_RHIID</name>
<dbReference type="PRINTS" id="PR00385">
    <property type="entry name" value="P450"/>
</dbReference>
<dbReference type="PANTHER" id="PTHR24291">
    <property type="entry name" value="CYTOCHROME P450 FAMILY 4"/>
    <property type="match status" value="1"/>
</dbReference>
<dbReference type="GO" id="GO:0005506">
    <property type="term" value="F:iron ion binding"/>
    <property type="evidence" value="ECO:0007669"/>
    <property type="project" value="InterPro"/>
</dbReference>
<keyword evidence="5" id="KW-0349">Heme</keyword>
<organism evidence="8 9">
    <name type="scientific">Rhizophagus irregularis (strain DAOM 181602 / DAOM 197198 / MUCL 43194)</name>
    <name type="common">Arbuscular mycorrhizal fungus</name>
    <name type="synonym">Glomus intraradices</name>
    <dbReference type="NCBI Taxonomy" id="747089"/>
    <lineage>
        <taxon>Eukaryota</taxon>
        <taxon>Fungi</taxon>
        <taxon>Fungi incertae sedis</taxon>
        <taxon>Mucoromycota</taxon>
        <taxon>Glomeromycotina</taxon>
        <taxon>Glomeromycetes</taxon>
        <taxon>Glomerales</taxon>
        <taxon>Glomeraceae</taxon>
        <taxon>Rhizophagus</taxon>
    </lineage>
</organism>
<feature type="transmembrane region" description="Helical" evidence="6">
    <location>
        <begin position="75"/>
        <end position="92"/>
    </location>
</feature>
<dbReference type="Pfam" id="PF00067">
    <property type="entry name" value="p450"/>
    <property type="match status" value="1"/>
</dbReference>
<dbReference type="Gene3D" id="1.10.630.10">
    <property type="entry name" value="Cytochrome P450"/>
    <property type="match status" value="1"/>
</dbReference>
<dbReference type="AlphaFoldDB" id="A0A2P4QZ99"/>
<dbReference type="InterPro" id="IPR050196">
    <property type="entry name" value="Cytochrome_P450_Monoox"/>
</dbReference>
<sequence>MSSKFWAELSNDYEKLFETEIGYDVIIYAGEEQYVKEIHAHSNILSIRSQYFHSAFSNELTEKKDGKFIFKKPNISPQLFNIILIIIFILKYKMLSDPINLVSFFVLGFIGWITHKILIWPFFVSPLKNIPGPPPDSLIYGNVKALLSIEADGFVEPQFKWYKKYGNILKYYGIFNKPTIFVADPKIIQEITLSRSYDFTKPYSNNKSAIALLGKGLIFAEGDVYKRQRKMMNPAFSHSNIKGMVLDFIRVTTTLIDLIKKEMNQGNSNVNLTLYISKATLDIIGLVGFSYEFNSLTSKRICNSIRWSFQCHSRYVSRCHYAIIMFSSYFSSVGHIPIDVNLRYKEACVVIHCESKKLIDVKYKEAENGELKNKDLLSLLINNNKTLPDEEKLTYDELKNQIMTFLIAGHETTNVTTSWALYLLAHHPHHQDLLREELVKAYPDKSQFNPTYDEIHSLEFLNCVLKEVLRIAAPIPISKRLNLKDEFFGKYLIPKASVQKSAEIWGPTAEEFDPKRWLDSALIKKINNYNYLPFLNGARGCIGNKVASAEVKIMLAMLIMNFVFKPIEGFQIKRRALFTPKVDPYLGLGVSSYS</sequence>
<feature type="binding site" description="axial binding residue" evidence="5">
    <location>
        <position position="541"/>
    </location>
    <ligand>
        <name>heme</name>
        <dbReference type="ChEBI" id="CHEBI:30413"/>
    </ligand>
    <ligandPart>
        <name>Fe</name>
        <dbReference type="ChEBI" id="CHEBI:18248"/>
    </ligandPart>
</feature>
<reference evidence="8 9" key="2">
    <citation type="journal article" date="2018" name="New Phytol.">
        <title>High intraspecific genome diversity in the model arbuscular mycorrhizal symbiont Rhizophagus irregularis.</title>
        <authorList>
            <person name="Chen E.C.H."/>
            <person name="Morin E."/>
            <person name="Beaudet D."/>
            <person name="Noel J."/>
            <person name="Yildirir G."/>
            <person name="Ndikumana S."/>
            <person name="Charron P."/>
            <person name="St-Onge C."/>
            <person name="Giorgi J."/>
            <person name="Kruger M."/>
            <person name="Marton T."/>
            <person name="Ropars J."/>
            <person name="Grigoriev I.V."/>
            <person name="Hainaut M."/>
            <person name="Henrissat B."/>
            <person name="Roux C."/>
            <person name="Martin F."/>
            <person name="Corradi N."/>
        </authorList>
    </citation>
    <scope>NUCLEOTIDE SEQUENCE [LARGE SCALE GENOMIC DNA]</scope>
    <source>
        <strain evidence="8 9">DAOM 197198</strain>
    </source>
</reference>
<evidence type="ECO:0000256" key="2">
    <source>
        <dbReference type="ARBA" id="ARBA00010617"/>
    </source>
</evidence>
<dbReference type="GO" id="GO:0004497">
    <property type="term" value="F:monooxygenase activity"/>
    <property type="evidence" value="ECO:0007669"/>
    <property type="project" value="InterPro"/>
</dbReference>
<evidence type="ECO:0000256" key="6">
    <source>
        <dbReference type="SAM" id="Phobius"/>
    </source>
</evidence>
<dbReference type="VEuPathDB" id="FungiDB:RhiirFUN_026649"/>
<gene>
    <name evidence="8" type="ORF">GLOIN_2v1866950</name>
</gene>
<dbReference type="EMBL" id="AUPC02000002">
    <property type="protein sequence ID" value="POG82980.1"/>
    <property type="molecule type" value="Genomic_DNA"/>
</dbReference>
<dbReference type="SUPFAM" id="SSF54695">
    <property type="entry name" value="POZ domain"/>
    <property type="match status" value="1"/>
</dbReference>
<dbReference type="PRINTS" id="PR00465">
    <property type="entry name" value="EP450IV"/>
</dbReference>
<dbReference type="GO" id="GO:0020037">
    <property type="term" value="F:heme binding"/>
    <property type="evidence" value="ECO:0007669"/>
    <property type="project" value="InterPro"/>
</dbReference>
<dbReference type="PROSITE" id="PS50097">
    <property type="entry name" value="BTB"/>
    <property type="match status" value="1"/>
</dbReference>
<feature type="domain" description="BTB" evidence="7">
    <location>
        <begin position="23"/>
        <end position="96"/>
    </location>
</feature>
<evidence type="ECO:0000256" key="4">
    <source>
        <dbReference type="ARBA" id="ARBA00023004"/>
    </source>
</evidence>
<dbReference type="InterPro" id="IPR002403">
    <property type="entry name" value="Cyt_P450_E_grp-IV"/>
</dbReference>
<reference evidence="8 9" key="1">
    <citation type="journal article" date="2013" name="Proc. Natl. Acad. Sci. U.S.A.">
        <title>Genome of an arbuscular mycorrhizal fungus provides insight into the oldest plant symbiosis.</title>
        <authorList>
            <person name="Tisserant E."/>
            <person name="Malbreil M."/>
            <person name="Kuo A."/>
            <person name="Kohler A."/>
            <person name="Symeonidi A."/>
            <person name="Balestrini R."/>
            <person name="Charron P."/>
            <person name="Duensing N."/>
            <person name="Frei Dit Frey N."/>
            <person name="Gianinazzi-Pearson V."/>
            <person name="Gilbert L.B."/>
            <person name="Handa Y."/>
            <person name="Herr J.R."/>
            <person name="Hijri M."/>
            <person name="Koul R."/>
            <person name="Kawaguchi M."/>
            <person name="Krajinski F."/>
            <person name="Lammers P.J."/>
            <person name="Masclaux F.G."/>
            <person name="Murat C."/>
            <person name="Morin E."/>
            <person name="Ndikumana S."/>
            <person name="Pagni M."/>
            <person name="Petitpierre D."/>
            <person name="Requena N."/>
            <person name="Rosikiewicz P."/>
            <person name="Riley R."/>
            <person name="Saito K."/>
            <person name="San Clemente H."/>
            <person name="Shapiro H."/>
            <person name="van Tuinen D."/>
            <person name="Becard G."/>
            <person name="Bonfante P."/>
            <person name="Paszkowski U."/>
            <person name="Shachar-Hill Y.Y."/>
            <person name="Tuskan G.A."/>
            <person name="Young P.W."/>
            <person name="Sanders I.R."/>
            <person name="Henrissat B."/>
            <person name="Rensing S.A."/>
            <person name="Grigoriev I.V."/>
            <person name="Corradi N."/>
            <person name="Roux C."/>
            <person name="Martin F."/>
        </authorList>
    </citation>
    <scope>NUCLEOTIDE SEQUENCE [LARGE SCALE GENOMIC DNA]</scope>
    <source>
        <strain evidence="8 9">DAOM 197198</strain>
    </source>
</reference>
<keyword evidence="4 5" id="KW-0408">Iron</keyword>
<dbReference type="InterPro" id="IPR011333">
    <property type="entry name" value="SKP1/BTB/POZ_sf"/>
</dbReference>
<protein>
    <submittedName>
        <fullName evidence="8">Cytochrome P450</fullName>
    </submittedName>
</protein>
<evidence type="ECO:0000259" key="7">
    <source>
        <dbReference type="PROSITE" id="PS50097"/>
    </source>
</evidence>
<accession>A0A2P4QZ99</accession>
<dbReference type="InterPro" id="IPR036396">
    <property type="entry name" value="Cyt_P450_sf"/>
</dbReference>
<dbReference type="CDD" id="cd18186">
    <property type="entry name" value="BTB_POZ_ZBTB_KLHL-like"/>
    <property type="match status" value="1"/>
</dbReference>
<evidence type="ECO:0000313" key="9">
    <source>
        <dbReference type="Proteomes" id="UP000018888"/>
    </source>
</evidence>
<comment type="caution">
    <text evidence="8">The sequence shown here is derived from an EMBL/GenBank/DDBJ whole genome shotgun (WGS) entry which is preliminary data.</text>
</comment>
<dbReference type="Proteomes" id="UP000018888">
    <property type="component" value="Unassembled WGS sequence"/>
</dbReference>
<keyword evidence="3 5" id="KW-0479">Metal-binding</keyword>
<feature type="transmembrane region" description="Helical" evidence="6">
    <location>
        <begin position="99"/>
        <end position="123"/>
    </location>
</feature>
<comment type="cofactor">
    <cofactor evidence="1 5">
        <name>heme</name>
        <dbReference type="ChEBI" id="CHEBI:30413"/>
    </cofactor>
</comment>
<keyword evidence="6" id="KW-1133">Transmembrane helix</keyword>
<evidence type="ECO:0000256" key="5">
    <source>
        <dbReference type="PIRSR" id="PIRSR602403-1"/>
    </source>
</evidence>
<proteinExistence type="inferred from homology"/>
<dbReference type="GO" id="GO:0016705">
    <property type="term" value="F:oxidoreductase activity, acting on paired donors, with incorporation or reduction of molecular oxygen"/>
    <property type="evidence" value="ECO:0007669"/>
    <property type="project" value="InterPro"/>
</dbReference>
<dbReference type="PANTHER" id="PTHR24291:SF175">
    <property type="entry name" value="CYTOCHROME P450"/>
    <property type="match status" value="1"/>
</dbReference>
<dbReference type="InterPro" id="IPR000210">
    <property type="entry name" value="BTB/POZ_dom"/>
</dbReference>
<keyword evidence="6" id="KW-0812">Transmembrane</keyword>
<dbReference type="Pfam" id="PF00651">
    <property type="entry name" value="BTB"/>
    <property type="match status" value="1"/>
</dbReference>
<dbReference type="Gene3D" id="3.30.710.10">
    <property type="entry name" value="Potassium Channel Kv1.1, Chain A"/>
    <property type="match status" value="1"/>
</dbReference>